<dbReference type="InterPro" id="IPR043578">
    <property type="entry name" value="GltB_archl_type"/>
</dbReference>
<keyword evidence="3" id="KW-0479">Metal-binding</keyword>
<dbReference type="PANTHER" id="PTHR43819:SF1">
    <property type="entry name" value="ARCHAEAL-TYPE GLUTAMATE SYNTHASE [NADPH]"/>
    <property type="match status" value="1"/>
</dbReference>
<dbReference type="OrthoDB" id="9758182at2"/>
<dbReference type="STRING" id="333140.AWW68_07190"/>
<dbReference type="Proteomes" id="UP000075606">
    <property type="component" value="Unassembled WGS sequence"/>
</dbReference>
<dbReference type="PIRSF" id="PIRSF500061">
    <property type="entry name" value="GOGAT_lg2_archl"/>
    <property type="match status" value="1"/>
</dbReference>
<dbReference type="SUPFAM" id="SSF50022">
    <property type="entry name" value="ISP domain"/>
    <property type="match status" value="1"/>
</dbReference>
<comment type="similarity">
    <text evidence="1 7">Belongs to the glutamate synthase family.</text>
</comment>
<evidence type="ECO:0000256" key="4">
    <source>
        <dbReference type="ARBA" id="ARBA00023002"/>
    </source>
</evidence>
<dbReference type="InterPro" id="IPR002932">
    <property type="entry name" value="Glu_synthdom"/>
</dbReference>
<keyword evidence="2" id="KW-0001">2Fe-2S</keyword>
<evidence type="ECO:0000259" key="8">
    <source>
        <dbReference type="PROSITE" id="PS51296"/>
    </source>
</evidence>
<evidence type="ECO:0000256" key="5">
    <source>
        <dbReference type="ARBA" id="ARBA00023004"/>
    </source>
</evidence>
<dbReference type="InterPro" id="IPR036922">
    <property type="entry name" value="Rieske_2Fe-2S_sf"/>
</dbReference>
<dbReference type="SUPFAM" id="SSF51395">
    <property type="entry name" value="FMN-linked oxidoreductases"/>
    <property type="match status" value="1"/>
</dbReference>
<dbReference type="Gene3D" id="3.20.20.70">
    <property type="entry name" value="Aldolase class I"/>
    <property type="match status" value="1"/>
</dbReference>
<name>A0A150XAB6_9BACT</name>
<dbReference type="GO" id="GO:0006537">
    <property type="term" value="P:glutamate biosynthetic process"/>
    <property type="evidence" value="ECO:0007669"/>
    <property type="project" value="InterPro"/>
</dbReference>
<dbReference type="Pfam" id="PF00355">
    <property type="entry name" value="Rieske"/>
    <property type="match status" value="1"/>
</dbReference>
<keyword evidence="6" id="KW-0411">Iron-sulfur</keyword>
<evidence type="ECO:0000256" key="6">
    <source>
        <dbReference type="ARBA" id="ARBA00023014"/>
    </source>
</evidence>
<dbReference type="RefSeq" id="WP_068219187.1">
    <property type="nucleotide sequence ID" value="NZ_LRPC01000012.1"/>
</dbReference>
<dbReference type="InterPro" id="IPR017941">
    <property type="entry name" value="Rieske_2Fe-2S"/>
</dbReference>
<dbReference type="PIRSF" id="PIRSF006429">
    <property type="entry name" value="GOGAT_lg_2"/>
    <property type="match status" value="1"/>
</dbReference>
<protein>
    <submittedName>
        <fullName evidence="9">Glutamate synthase</fullName>
    </submittedName>
</protein>
<dbReference type="Pfam" id="PF01645">
    <property type="entry name" value="Glu_synthase"/>
    <property type="match status" value="1"/>
</dbReference>
<keyword evidence="5" id="KW-0408">Iron</keyword>
<dbReference type="PANTHER" id="PTHR43819">
    <property type="entry name" value="ARCHAEAL-TYPE GLUTAMATE SYNTHASE [NADPH]"/>
    <property type="match status" value="1"/>
</dbReference>
<gene>
    <name evidence="9" type="ORF">AWW68_07190</name>
</gene>
<dbReference type="Gene3D" id="2.102.10.10">
    <property type="entry name" value="Rieske [2Fe-2S] iron-sulphur domain"/>
    <property type="match status" value="1"/>
</dbReference>
<evidence type="ECO:0000313" key="9">
    <source>
        <dbReference type="EMBL" id="KYG75614.1"/>
    </source>
</evidence>
<organism evidence="9 10">
    <name type="scientific">Roseivirga spongicola</name>
    <dbReference type="NCBI Taxonomy" id="333140"/>
    <lineage>
        <taxon>Bacteria</taxon>
        <taxon>Pseudomonadati</taxon>
        <taxon>Bacteroidota</taxon>
        <taxon>Cytophagia</taxon>
        <taxon>Cytophagales</taxon>
        <taxon>Roseivirgaceae</taxon>
        <taxon>Roseivirga</taxon>
    </lineage>
</organism>
<keyword evidence="4" id="KW-0560">Oxidoreductase</keyword>
<dbReference type="InterPro" id="IPR024188">
    <property type="entry name" value="GltB"/>
</dbReference>
<evidence type="ECO:0000313" key="10">
    <source>
        <dbReference type="Proteomes" id="UP000075606"/>
    </source>
</evidence>
<accession>A0A150XAB6</accession>
<keyword evidence="10" id="KW-1185">Reference proteome</keyword>
<dbReference type="InterPro" id="IPR013785">
    <property type="entry name" value="Aldolase_TIM"/>
</dbReference>
<comment type="caution">
    <text evidence="9">The sequence shown here is derived from an EMBL/GenBank/DDBJ whole genome shotgun (WGS) entry which is preliminary data.</text>
</comment>
<feature type="domain" description="Rieske" evidence="8">
    <location>
        <begin position="5"/>
        <end position="99"/>
    </location>
</feature>
<reference evidence="9 10" key="1">
    <citation type="submission" date="2016-01" db="EMBL/GenBank/DDBJ databases">
        <title>Genome sequencing of Roseivirga spongicola UST030701-084.</title>
        <authorList>
            <person name="Selvaratnam C."/>
            <person name="Thevarajoo S."/>
            <person name="Goh K.M."/>
            <person name="Ee R."/>
            <person name="Chan K.-G."/>
            <person name="Chong C.S."/>
        </authorList>
    </citation>
    <scope>NUCLEOTIDE SEQUENCE [LARGE SCALE GENOMIC DNA]</scope>
    <source>
        <strain evidence="9 10">UST030701-084</strain>
    </source>
</reference>
<dbReference type="AlphaFoldDB" id="A0A150XAB6"/>
<dbReference type="PROSITE" id="PS51296">
    <property type="entry name" value="RIESKE"/>
    <property type="match status" value="1"/>
</dbReference>
<dbReference type="GO" id="GO:0046872">
    <property type="term" value="F:metal ion binding"/>
    <property type="evidence" value="ECO:0007669"/>
    <property type="project" value="UniProtKB-KW"/>
</dbReference>
<dbReference type="GO" id="GO:0051537">
    <property type="term" value="F:2 iron, 2 sulfur cluster binding"/>
    <property type="evidence" value="ECO:0007669"/>
    <property type="project" value="UniProtKB-KW"/>
</dbReference>
<evidence type="ECO:0000256" key="2">
    <source>
        <dbReference type="ARBA" id="ARBA00022714"/>
    </source>
</evidence>
<evidence type="ECO:0000256" key="3">
    <source>
        <dbReference type="ARBA" id="ARBA00022723"/>
    </source>
</evidence>
<dbReference type="CDD" id="cd02808">
    <property type="entry name" value="GltS_FMN"/>
    <property type="match status" value="1"/>
</dbReference>
<sequence>MKKPVSVAQFSELEDKSPAHALVSQTDLVVIKYGSEVSVLYGRCLHRGALLADGFVDGHNLICGLHNWDYRIDTGVSEYDNSEFLHKFESEIKDDQVFIDQADVEAYEVDNPAQFDREAYLGIYADTNPEDTEPHKDHIKELAKNGLDNVGKHGATVSMGVDRNTLPKWEDIQFLPAQLGSKPLMDDDAVATETIIGPNAKKPLKLDLPLFVSDISFGAISEEAKIALAKGAEMAGTGICSGEGGMLPEEQEANSRYFYELASGKFGFSYEKVVKAQAFHFKAGQGAKTGTGGHLPGNKVNGKIAEVRGLDEGESAISPATFTELRSIEDFKAVAEKVRKASGGIPIGFKMAASRIEEDIDFALEVGVDYIILDGRGGATGAAPAILRDNINVPTIPALARARKHLDQREAKGVSLIITGGLRVAEDYAKALMLGADAIAVSNAALQAIGCLGMRACHTNFCPVGIATQKEKLRSRLVIQSSAKQLSNYFSATNELIKVIARACGYDHISKFNPNNLSTFSWDMHKLAAINFAGPKA</sequence>
<dbReference type="EMBL" id="LRPC01000012">
    <property type="protein sequence ID" value="KYG75614.1"/>
    <property type="molecule type" value="Genomic_DNA"/>
</dbReference>
<evidence type="ECO:0000256" key="7">
    <source>
        <dbReference type="PIRNR" id="PIRNR006429"/>
    </source>
</evidence>
<dbReference type="GO" id="GO:0015930">
    <property type="term" value="F:glutamate synthase activity"/>
    <property type="evidence" value="ECO:0007669"/>
    <property type="project" value="InterPro"/>
</dbReference>
<proteinExistence type="inferred from homology"/>
<evidence type="ECO:0000256" key="1">
    <source>
        <dbReference type="ARBA" id="ARBA00009716"/>
    </source>
</evidence>